<gene>
    <name evidence="3" type="ordered locus">Nhal_3034</name>
</gene>
<organism evidence="3 4">
    <name type="scientific">Nitrosococcus halophilus (strain Nc4)</name>
    <dbReference type="NCBI Taxonomy" id="472759"/>
    <lineage>
        <taxon>Bacteria</taxon>
        <taxon>Pseudomonadati</taxon>
        <taxon>Pseudomonadota</taxon>
        <taxon>Gammaproteobacteria</taxon>
        <taxon>Chromatiales</taxon>
        <taxon>Chromatiaceae</taxon>
        <taxon>Nitrosococcus</taxon>
    </lineage>
</organism>
<dbReference type="HOGENOM" id="CLU_868282_0_0_6"/>
<evidence type="ECO:0000313" key="4">
    <source>
        <dbReference type="Proteomes" id="UP000001844"/>
    </source>
</evidence>
<sequence length="320" mass="35321">MMETISTLFVSRKQGFHNAILSADPKEIPQVTQETLWVLYNDYLSQEEQSPAFENIIKVFFGLVADAVQNASTLSNLVNQSERDRPSEDMLAEDQAASSRMEAPLSEGEGLLWKATFAMASALFLSILLELTVLSALLAIVIALTAYLVLSGKWSEVVKSWPFNLMIKRKTSRKTFANNLDAEQEQDEREAQIRAYIAGFESLLRRMDVILEMIHKAVPTPSLRASIPVSETTLQFMQDLAEAAQQENGAFALQLVHSRLGAVASSLHLDLCEYSPEIAACFVVDTAMSGEGEIPGTQTIKPAIMRDGECLLPGYARQVS</sequence>
<protein>
    <submittedName>
        <fullName evidence="3">Uncharacterized protein</fullName>
    </submittedName>
</protein>
<name>D5BZ74_NITHN</name>
<feature type="region of interest" description="Disordered" evidence="1">
    <location>
        <begin position="79"/>
        <end position="99"/>
    </location>
</feature>
<keyword evidence="2" id="KW-0812">Transmembrane</keyword>
<dbReference type="RefSeq" id="WP_013033938.1">
    <property type="nucleotide sequence ID" value="NC_013960.1"/>
</dbReference>
<dbReference type="KEGG" id="nhl:Nhal_3034"/>
<proteinExistence type="predicted"/>
<evidence type="ECO:0000256" key="2">
    <source>
        <dbReference type="SAM" id="Phobius"/>
    </source>
</evidence>
<keyword evidence="4" id="KW-1185">Reference proteome</keyword>
<evidence type="ECO:0000256" key="1">
    <source>
        <dbReference type="SAM" id="MobiDB-lite"/>
    </source>
</evidence>
<dbReference type="AlphaFoldDB" id="D5BZ74"/>
<evidence type="ECO:0000313" key="3">
    <source>
        <dbReference type="EMBL" id="ADE16088.1"/>
    </source>
</evidence>
<keyword evidence="2" id="KW-1133">Transmembrane helix</keyword>
<reference evidence="4" key="1">
    <citation type="submission" date="2010-04" db="EMBL/GenBank/DDBJ databases">
        <title>Complete genome sequence of Nitrosococcus halophilus Nc4, a salt-adapted, aerobic obligate ammonia-oxidizing sulfur purple bacterium.</title>
        <authorList>
            <consortium name="US DOE Joint Genome Institute"/>
            <person name="Campbell M.A."/>
            <person name="Malfatti S.A."/>
            <person name="Chain P.S.G."/>
            <person name="Heidelberg J.F."/>
            <person name="Ward B.B."/>
            <person name="Klotz M.G."/>
        </authorList>
    </citation>
    <scope>NUCLEOTIDE SEQUENCE [LARGE SCALE GENOMIC DNA]</scope>
    <source>
        <strain evidence="4">Nc4</strain>
    </source>
</reference>
<dbReference type="Proteomes" id="UP000001844">
    <property type="component" value="Chromosome"/>
</dbReference>
<keyword evidence="2" id="KW-0472">Membrane</keyword>
<accession>D5BZ74</accession>
<feature type="transmembrane region" description="Helical" evidence="2">
    <location>
        <begin position="133"/>
        <end position="150"/>
    </location>
</feature>
<dbReference type="STRING" id="472759.Nhal_3034"/>
<dbReference type="EMBL" id="CP001798">
    <property type="protein sequence ID" value="ADE16088.1"/>
    <property type="molecule type" value="Genomic_DNA"/>
</dbReference>